<gene>
    <name evidence="10" type="primary">LOC108674993</name>
</gene>
<keyword evidence="4 5" id="KW-0325">Glycoprotein</keyword>
<dbReference type="Proteomes" id="UP000694843">
    <property type="component" value="Unplaced"/>
</dbReference>
<evidence type="ECO:0000256" key="2">
    <source>
        <dbReference type="ARBA" id="ARBA00022729"/>
    </source>
</evidence>
<dbReference type="PANTHER" id="PTHR10514">
    <property type="entry name" value="ANGIOTENSIN-CONVERTING ENZYME"/>
    <property type="match status" value="1"/>
</dbReference>
<keyword evidence="2" id="KW-0732">Signal</keyword>
<dbReference type="AlphaFoldDB" id="A0A979FIC8"/>
<dbReference type="GeneID" id="108674993"/>
<protein>
    <submittedName>
        <fullName evidence="10">Angiotensin-converting enzyme</fullName>
    </submittedName>
</protein>
<evidence type="ECO:0000256" key="1">
    <source>
        <dbReference type="ARBA" id="ARBA00008139"/>
    </source>
</evidence>
<reference evidence="10" key="1">
    <citation type="submission" date="2025-08" db="UniProtKB">
        <authorList>
            <consortium name="RefSeq"/>
        </authorList>
    </citation>
    <scope>IDENTIFICATION</scope>
    <source>
        <tissue evidence="10">Whole organism</tissue>
    </source>
</reference>
<keyword evidence="9" id="KW-1185">Reference proteome</keyword>
<evidence type="ECO:0000313" key="10">
    <source>
        <dbReference type="RefSeq" id="XP_047736332.1"/>
    </source>
</evidence>
<organism evidence="9 10">
    <name type="scientific">Hyalella azteca</name>
    <name type="common">Amphipod</name>
    <dbReference type="NCBI Taxonomy" id="294128"/>
    <lineage>
        <taxon>Eukaryota</taxon>
        <taxon>Metazoa</taxon>
        <taxon>Ecdysozoa</taxon>
        <taxon>Arthropoda</taxon>
        <taxon>Crustacea</taxon>
        <taxon>Multicrustacea</taxon>
        <taxon>Malacostraca</taxon>
        <taxon>Eumalacostraca</taxon>
        <taxon>Peracarida</taxon>
        <taxon>Amphipoda</taxon>
        <taxon>Senticaudata</taxon>
        <taxon>Talitrida</taxon>
        <taxon>Talitroidea</taxon>
        <taxon>Hyalellidae</taxon>
        <taxon>Hyalella</taxon>
    </lineage>
</organism>
<feature type="disulfide bond" evidence="6">
    <location>
        <begin position="116"/>
        <end position="150"/>
    </location>
</feature>
<feature type="glycosylation site" description="N-linked (GlcNAc...) asparagine" evidence="7">
    <location>
        <position position="147"/>
    </location>
</feature>
<evidence type="ECO:0000256" key="3">
    <source>
        <dbReference type="ARBA" id="ARBA00023157"/>
    </source>
</evidence>
<keyword evidence="3 6" id="KW-1015">Disulfide bond</keyword>
<accession>A0A979FIC8</accession>
<dbReference type="PROSITE" id="PS52011">
    <property type="entry name" value="PEPTIDASE_M2"/>
    <property type="match status" value="1"/>
</dbReference>
<evidence type="ECO:0000256" key="5">
    <source>
        <dbReference type="PIRSR" id="PIRSR601548-10"/>
    </source>
</evidence>
<dbReference type="GO" id="GO:0005886">
    <property type="term" value="C:plasma membrane"/>
    <property type="evidence" value="ECO:0007669"/>
    <property type="project" value="TreeGrafter"/>
</dbReference>
<sequence>MRALGLLPEASLADQFHRHETDINHLFGVALSKVAFLPFAIVLDKVSQQLQWAEFHRASFEEGRQFAWRDFSEAAVRRMFSFITELGRAALPPQDLEEYSELLQRMKTHYSTARVCRYEPEPASSSELQNLELPEDFQDYDLETEANKTCLPTLDLEPDVTRIMATSRSSRELRHAWRAWRDAAGAPLRPLYQRFVQLANAAATLN</sequence>
<dbReference type="InterPro" id="IPR001548">
    <property type="entry name" value="Peptidase_M2"/>
</dbReference>
<evidence type="ECO:0000256" key="4">
    <source>
        <dbReference type="ARBA" id="ARBA00023180"/>
    </source>
</evidence>
<dbReference type="GO" id="GO:0008241">
    <property type="term" value="F:peptidyl-dipeptidase activity"/>
    <property type="evidence" value="ECO:0007669"/>
    <property type="project" value="InterPro"/>
</dbReference>
<comment type="similarity">
    <text evidence="1 8">Belongs to the peptidase M2 family.</text>
</comment>
<feature type="glycosylation site" description="N-linked (GlcNAc...) asparagine; partial" evidence="5">
    <location>
        <position position="147"/>
    </location>
</feature>
<evidence type="ECO:0000313" key="9">
    <source>
        <dbReference type="Proteomes" id="UP000694843"/>
    </source>
</evidence>
<evidence type="ECO:0000256" key="7">
    <source>
        <dbReference type="PIRSR" id="PIRSR601548-5"/>
    </source>
</evidence>
<dbReference type="KEGG" id="hazt:108674993"/>
<proteinExistence type="inferred from homology"/>
<dbReference type="OrthoDB" id="10029630at2759"/>
<name>A0A979FIC8_HYAAZ</name>
<comment type="caution">
    <text evidence="8">Lacks conserved residue(s) required for the propagation of feature annotation.</text>
</comment>
<dbReference type="Pfam" id="PF01401">
    <property type="entry name" value="Peptidase_M2"/>
    <property type="match status" value="1"/>
</dbReference>
<dbReference type="PANTHER" id="PTHR10514:SF45">
    <property type="entry name" value="ANGIOTENSIN-CONVERTING ENZYME"/>
    <property type="match status" value="1"/>
</dbReference>
<evidence type="ECO:0000256" key="8">
    <source>
        <dbReference type="PROSITE-ProRule" id="PRU01355"/>
    </source>
</evidence>
<feature type="non-terminal residue" evidence="10">
    <location>
        <position position="206"/>
    </location>
</feature>
<dbReference type="GO" id="GO:0006508">
    <property type="term" value="P:proteolysis"/>
    <property type="evidence" value="ECO:0007669"/>
    <property type="project" value="InterPro"/>
</dbReference>
<dbReference type="GO" id="GO:0008237">
    <property type="term" value="F:metallopeptidase activity"/>
    <property type="evidence" value="ECO:0007669"/>
    <property type="project" value="InterPro"/>
</dbReference>
<dbReference type="SUPFAM" id="SSF55486">
    <property type="entry name" value="Metalloproteases ('zincins'), catalytic domain"/>
    <property type="match status" value="1"/>
</dbReference>
<evidence type="ECO:0000256" key="6">
    <source>
        <dbReference type="PIRSR" id="PIRSR601548-4"/>
    </source>
</evidence>
<dbReference type="RefSeq" id="XP_047736332.1">
    <property type="nucleotide sequence ID" value="XM_047880376.1"/>
</dbReference>